<dbReference type="InterPro" id="IPR007110">
    <property type="entry name" value="Ig-like_dom"/>
</dbReference>
<dbReference type="Pfam" id="PF13927">
    <property type="entry name" value="Ig_3"/>
    <property type="match status" value="1"/>
</dbReference>
<accession>A0A9P0E8K4</accession>
<evidence type="ECO:0000259" key="2">
    <source>
        <dbReference type="PROSITE" id="PS50835"/>
    </source>
</evidence>
<protein>
    <recommendedName>
        <fullName evidence="2">Ig-like domain-containing protein</fullName>
    </recommendedName>
</protein>
<dbReference type="Proteomes" id="UP001152798">
    <property type="component" value="Chromosome 1"/>
</dbReference>
<keyword evidence="4" id="KW-1185">Reference proteome</keyword>
<dbReference type="PROSITE" id="PS50835">
    <property type="entry name" value="IG_LIKE"/>
    <property type="match status" value="1"/>
</dbReference>
<evidence type="ECO:0000313" key="3">
    <source>
        <dbReference type="EMBL" id="CAH1390379.1"/>
    </source>
</evidence>
<gene>
    <name evidence="3" type="ORF">NEZAVI_LOCUS1594</name>
</gene>
<feature type="domain" description="Ig-like" evidence="2">
    <location>
        <begin position="1"/>
        <end position="86"/>
    </location>
</feature>
<evidence type="ECO:0000313" key="4">
    <source>
        <dbReference type="Proteomes" id="UP001152798"/>
    </source>
</evidence>
<dbReference type="Gene3D" id="2.60.40.10">
    <property type="entry name" value="Immunoglobulins"/>
    <property type="match status" value="1"/>
</dbReference>
<name>A0A9P0E8K4_NEZVI</name>
<feature type="region of interest" description="Disordered" evidence="1">
    <location>
        <begin position="1"/>
        <end position="26"/>
    </location>
</feature>
<proteinExistence type="predicted"/>
<dbReference type="EMBL" id="OV725077">
    <property type="protein sequence ID" value="CAH1390379.1"/>
    <property type="molecule type" value="Genomic_DNA"/>
</dbReference>
<evidence type="ECO:0000256" key="1">
    <source>
        <dbReference type="SAM" id="MobiDB-lite"/>
    </source>
</evidence>
<organism evidence="3 4">
    <name type="scientific">Nezara viridula</name>
    <name type="common">Southern green stink bug</name>
    <name type="synonym">Cimex viridulus</name>
    <dbReference type="NCBI Taxonomy" id="85310"/>
    <lineage>
        <taxon>Eukaryota</taxon>
        <taxon>Metazoa</taxon>
        <taxon>Ecdysozoa</taxon>
        <taxon>Arthropoda</taxon>
        <taxon>Hexapoda</taxon>
        <taxon>Insecta</taxon>
        <taxon>Pterygota</taxon>
        <taxon>Neoptera</taxon>
        <taxon>Paraneoptera</taxon>
        <taxon>Hemiptera</taxon>
        <taxon>Heteroptera</taxon>
        <taxon>Panheteroptera</taxon>
        <taxon>Pentatomomorpha</taxon>
        <taxon>Pentatomoidea</taxon>
        <taxon>Pentatomidae</taxon>
        <taxon>Pentatominae</taxon>
        <taxon>Nezara</taxon>
    </lineage>
</organism>
<dbReference type="SUPFAM" id="SSF48726">
    <property type="entry name" value="Immunoglobulin"/>
    <property type="match status" value="1"/>
</dbReference>
<dbReference type="OrthoDB" id="5969272at2759"/>
<dbReference type="InterPro" id="IPR036179">
    <property type="entry name" value="Ig-like_dom_sf"/>
</dbReference>
<dbReference type="AlphaFoldDB" id="A0A9P0E8K4"/>
<reference evidence="3" key="1">
    <citation type="submission" date="2022-01" db="EMBL/GenBank/DDBJ databases">
        <authorList>
            <person name="King R."/>
        </authorList>
    </citation>
    <scope>NUCLEOTIDE SEQUENCE</scope>
</reference>
<dbReference type="InterPro" id="IPR013783">
    <property type="entry name" value="Ig-like_fold"/>
</dbReference>
<sequence length="94" mass="10158">MEPPGKSEFSNSSGGRLDCTATGSPPPHVSWLTLEGITVTEIPGLRRILSNGTLLIQPFPPELYRQDVHAAIYRCMASNTVGTIISRDVHLRAG</sequence>